<feature type="transmembrane region" description="Helical" evidence="5">
    <location>
        <begin position="334"/>
        <end position="353"/>
    </location>
</feature>
<comment type="caution">
    <text evidence="7">The sequence shown here is derived from an EMBL/GenBank/DDBJ whole genome shotgun (WGS) entry which is preliminary data.</text>
</comment>
<keyword evidence="3 5" id="KW-1133">Transmembrane helix</keyword>
<feature type="transmembrane region" description="Helical" evidence="5">
    <location>
        <begin position="241"/>
        <end position="261"/>
    </location>
</feature>
<dbReference type="PANTHER" id="PTHR23514:SF13">
    <property type="entry name" value="INNER MEMBRANE PROTEIN YBJJ"/>
    <property type="match status" value="1"/>
</dbReference>
<protein>
    <submittedName>
        <fullName evidence="7">MFS family permease</fullName>
    </submittedName>
</protein>
<keyword evidence="2 5" id="KW-0812">Transmembrane</keyword>
<feature type="transmembrane region" description="Helical" evidence="5">
    <location>
        <begin position="306"/>
        <end position="327"/>
    </location>
</feature>
<evidence type="ECO:0000313" key="7">
    <source>
        <dbReference type="EMBL" id="NIH56813.1"/>
    </source>
</evidence>
<comment type="subcellular location">
    <subcellularLocation>
        <location evidence="1">Cell membrane</location>
        <topology evidence="1">Multi-pass membrane protein</topology>
    </subcellularLocation>
</comment>
<gene>
    <name evidence="7" type="ORF">FB473_001458</name>
</gene>
<sequence>MSPHPIASPGRARLGVSLNFLTNGLMLNLLPRLPEVKEGFGLGDGAYGLMMAASGVGAIAAFAFPARLIGRFGALRVALVGTLAGAGLLVVAGFAPHPAVFAAALLGMGFADACADAAQNTQGVAVEEWTGRTIINSLHATWSVGAATAGIIGSAAAGMGIGIGVQTVCMAVIVGTLAIVCYRLGTIPDHVRHQQAAVRARRDEQAPTTWRRLLPVLPLAVIALCGVIPEDTANNWSAVYLVQEFGVGYSLAGLAVVVMLVSQIQGRLAGDPLTDRFGAERVAAAGGVLVALGSLTMALAPAPAAVYAGLVLNGLGCASLIPGAYAAAGRLPGLAAGTGITLVGFALRIGLALGSPVVGGIAEVASLRASFAVVAAAGLIAAVLSAHRSLPGRRADAG</sequence>
<dbReference type="InterPro" id="IPR036259">
    <property type="entry name" value="MFS_trans_sf"/>
</dbReference>
<dbReference type="InterPro" id="IPR051788">
    <property type="entry name" value="MFS_Transporter"/>
</dbReference>
<dbReference type="Gene3D" id="1.20.1250.20">
    <property type="entry name" value="MFS general substrate transporter like domains"/>
    <property type="match status" value="2"/>
</dbReference>
<dbReference type="CDD" id="cd17393">
    <property type="entry name" value="MFS_MosC_like"/>
    <property type="match status" value="1"/>
</dbReference>
<dbReference type="PROSITE" id="PS50850">
    <property type="entry name" value="MFS"/>
    <property type="match status" value="1"/>
</dbReference>
<evidence type="ECO:0000256" key="3">
    <source>
        <dbReference type="ARBA" id="ARBA00022989"/>
    </source>
</evidence>
<dbReference type="RefSeq" id="WP_167166035.1">
    <property type="nucleotide sequence ID" value="NZ_BAAAOO010000015.1"/>
</dbReference>
<feature type="transmembrane region" description="Helical" evidence="5">
    <location>
        <begin position="73"/>
        <end position="94"/>
    </location>
</feature>
<keyword evidence="8" id="KW-1185">Reference proteome</keyword>
<accession>A0ABX0SHK8</accession>
<proteinExistence type="predicted"/>
<dbReference type="InterPro" id="IPR020846">
    <property type="entry name" value="MFS_dom"/>
</dbReference>
<evidence type="ECO:0000259" key="6">
    <source>
        <dbReference type="PROSITE" id="PS50850"/>
    </source>
</evidence>
<dbReference type="Pfam" id="PF07690">
    <property type="entry name" value="MFS_1"/>
    <property type="match status" value="2"/>
</dbReference>
<dbReference type="PANTHER" id="PTHR23514">
    <property type="entry name" value="BYPASS OF STOP CODON PROTEIN 6"/>
    <property type="match status" value="1"/>
</dbReference>
<keyword evidence="4 5" id="KW-0472">Membrane</keyword>
<feature type="transmembrane region" description="Helical" evidence="5">
    <location>
        <begin position="209"/>
        <end position="229"/>
    </location>
</feature>
<feature type="domain" description="Major facilitator superfamily (MFS) profile" evidence="6">
    <location>
        <begin position="215"/>
        <end position="398"/>
    </location>
</feature>
<feature type="transmembrane region" description="Helical" evidence="5">
    <location>
        <begin position="282"/>
        <end position="300"/>
    </location>
</feature>
<dbReference type="InterPro" id="IPR011701">
    <property type="entry name" value="MFS"/>
</dbReference>
<evidence type="ECO:0000256" key="2">
    <source>
        <dbReference type="ARBA" id="ARBA00022692"/>
    </source>
</evidence>
<dbReference type="Proteomes" id="UP000749311">
    <property type="component" value="Unassembled WGS sequence"/>
</dbReference>
<organism evidence="7 8">
    <name type="scientific">Brooklawnia cerclae</name>
    <dbReference type="NCBI Taxonomy" id="349934"/>
    <lineage>
        <taxon>Bacteria</taxon>
        <taxon>Bacillati</taxon>
        <taxon>Actinomycetota</taxon>
        <taxon>Actinomycetes</taxon>
        <taxon>Propionibacteriales</taxon>
        <taxon>Propionibacteriaceae</taxon>
        <taxon>Brooklawnia</taxon>
    </lineage>
</organism>
<name>A0ABX0SHK8_9ACTN</name>
<feature type="transmembrane region" description="Helical" evidence="5">
    <location>
        <begin position="365"/>
        <end position="384"/>
    </location>
</feature>
<dbReference type="SUPFAM" id="SSF103473">
    <property type="entry name" value="MFS general substrate transporter"/>
    <property type="match status" value="1"/>
</dbReference>
<feature type="transmembrane region" description="Helical" evidence="5">
    <location>
        <begin position="163"/>
        <end position="185"/>
    </location>
</feature>
<evidence type="ECO:0000256" key="5">
    <source>
        <dbReference type="SAM" id="Phobius"/>
    </source>
</evidence>
<reference evidence="7 8" key="1">
    <citation type="submission" date="2020-02" db="EMBL/GenBank/DDBJ databases">
        <title>Sequencing the genomes of 1000 actinobacteria strains.</title>
        <authorList>
            <person name="Klenk H.-P."/>
        </authorList>
    </citation>
    <scope>NUCLEOTIDE SEQUENCE [LARGE SCALE GENOMIC DNA]</scope>
    <source>
        <strain evidence="7 8">DSM 19609</strain>
    </source>
</reference>
<evidence type="ECO:0000256" key="4">
    <source>
        <dbReference type="ARBA" id="ARBA00023136"/>
    </source>
</evidence>
<evidence type="ECO:0000256" key="1">
    <source>
        <dbReference type="ARBA" id="ARBA00004651"/>
    </source>
</evidence>
<evidence type="ECO:0000313" key="8">
    <source>
        <dbReference type="Proteomes" id="UP000749311"/>
    </source>
</evidence>
<feature type="transmembrane region" description="Helical" evidence="5">
    <location>
        <begin position="45"/>
        <end position="66"/>
    </location>
</feature>
<dbReference type="EMBL" id="JAAMOZ010000001">
    <property type="protein sequence ID" value="NIH56813.1"/>
    <property type="molecule type" value="Genomic_DNA"/>
</dbReference>